<keyword evidence="26" id="KW-1185">Reference proteome</keyword>
<dbReference type="Pfam" id="PF00069">
    <property type="entry name" value="Pkinase"/>
    <property type="match status" value="1"/>
</dbReference>
<dbReference type="Gene3D" id="1.10.510.10">
    <property type="entry name" value="Transferase(Phosphotransferase) domain 1"/>
    <property type="match status" value="1"/>
</dbReference>
<feature type="domain" description="Bulb-type lectin" evidence="24">
    <location>
        <begin position="17"/>
        <end position="154"/>
    </location>
</feature>
<keyword evidence="4 17" id="KW-0808">Transferase</keyword>
<evidence type="ECO:0000256" key="17">
    <source>
        <dbReference type="PIRNR" id="PIRNR000641"/>
    </source>
</evidence>
<dbReference type="EC" id="2.7.11.1" evidence="17"/>
<evidence type="ECO:0000256" key="11">
    <source>
        <dbReference type="ARBA" id="ARBA00023136"/>
    </source>
</evidence>
<protein>
    <recommendedName>
        <fullName evidence="17">Receptor-like serine/threonine-protein kinase</fullName>
        <ecNumber evidence="17">2.7.11.1</ecNumber>
    </recommendedName>
</protein>
<dbReference type="Pfam" id="PF01453">
    <property type="entry name" value="B_lectin"/>
    <property type="match status" value="1"/>
</dbReference>
<comment type="similarity">
    <text evidence="17">Belongs to the protein kinase superfamily. Ser/Thr protein kinase family.</text>
</comment>
<dbReference type="FunFam" id="3.30.200.20:FF:000059">
    <property type="entry name" value="S-receptor-like serine/threonine-protein kinase"/>
    <property type="match status" value="1"/>
</dbReference>
<dbReference type="GO" id="GO:0005524">
    <property type="term" value="F:ATP binding"/>
    <property type="evidence" value="ECO:0007669"/>
    <property type="project" value="UniProtKB-UniRule"/>
</dbReference>
<evidence type="ECO:0000256" key="2">
    <source>
        <dbReference type="ARBA" id="ARBA00022527"/>
    </source>
</evidence>
<evidence type="ECO:0000256" key="7">
    <source>
        <dbReference type="ARBA" id="ARBA00022741"/>
    </source>
</evidence>
<keyword evidence="9 17" id="KW-0067">ATP-binding</keyword>
<keyword evidence="7 17" id="KW-0547">Nucleotide-binding</keyword>
<dbReference type="PIRSF" id="PIRSF000641">
    <property type="entry name" value="SRK"/>
    <property type="match status" value="1"/>
</dbReference>
<dbReference type="InterPro" id="IPR000858">
    <property type="entry name" value="S_locus_glycoprot_dom"/>
</dbReference>
<dbReference type="GO" id="GO:0048544">
    <property type="term" value="P:recognition of pollen"/>
    <property type="evidence" value="ECO:0007669"/>
    <property type="project" value="InterPro"/>
</dbReference>
<dbReference type="PROSITE" id="PS50927">
    <property type="entry name" value="BULB_LECTIN"/>
    <property type="match status" value="1"/>
</dbReference>
<evidence type="ECO:0000259" key="23">
    <source>
        <dbReference type="PROSITE" id="PS50026"/>
    </source>
</evidence>
<keyword evidence="8 17" id="KW-0418">Kinase</keyword>
<dbReference type="FunFam" id="2.90.10.10:FF:000017">
    <property type="entry name" value="Putative receptor protein kinase ZmPK1"/>
    <property type="match status" value="1"/>
</dbReference>
<dbReference type="PANTHER" id="PTHR47974:SF3">
    <property type="entry name" value="RECEPTOR-LIKE SERINE_THREONINE-PROTEIN KINASE"/>
    <property type="match status" value="1"/>
</dbReference>
<reference evidence="25 26" key="1">
    <citation type="journal article" date="2018" name="Nat. Genet.">
        <title>The Rosa genome provides new insights in the design of modern roses.</title>
        <authorList>
            <person name="Bendahmane M."/>
        </authorList>
    </citation>
    <scope>NUCLEOTIDE SEQUENCE [LARGE SCALE GENOMIC DNA]</scope>
    <source>
        <strain evidence="26">cv. Old Blush</strain>
    </source>
</reference>
<evidence type="ECO:0000313" key="26">
    <source>
        <dbReference type="Proteomes" id="UP000238479"/>
    </source>
</evidence>
<dbReference type="Gene3D" id="3.30.200.20">
    <property type="entry name" value="Phosphorylase Kinase, domain 1"/>
    <property type="match status" value="1"/>
</dbReference>
<keyword evidence="5 20" id="KW-0812">Transmembrane</keyword>
<keyword evidence="12" id="KW-1015">Disulfide bond</keyword>
<keyword evidence="11 20" id="KW-0472">Membrane</keyword>
<evidence type="ECO:0000256" key="13">
    <source>
        <dbReference type="ARBA" id="ARBA00023170"/>
    </source>
</evidence>
<evidence type="ECO:0000256" key="21">
    <source>
        <dbReference type="SAM" id="SignalP"/>
    </source>
</evidence>
<dbReference type="PANTHER" id="PTHR47974">
    <property type="entry name" value="OS07G0415500 PROTEIN"/>
    <property type="match status" value="1"/>
</dbReference>
<evidence type="ECO:0000256" key="5">
    <source>
        <dbReference type="ARBA" id="ARBA00022692"/>
    </source>
</evidence>
<dbReference type="InterPro" id="IPR000742">
    <property type="entry name" value="EGF"/>
</dbReference>
<dbReference type="InterPro" id="IPR001480">
    <property type="entry name" value="Bulb-type_lectin_dom"/>
</dbReference>
<accession>A0A2P6Q0Q4</accession>
<dbReference type="Pfam" id="PF00954">
    <property type="entry name" value="S_locus_glycop"/>
    <property type="match status" value="1"/>
</dbReference>
<evidence type="ECO:0000259" key="22">
    <source>
        <dbReference type="PROSITE" id="PS50011"/>
    </source>
</evidence>
<evidence type="ECO:0000256" key="14">
    <source>
        <dbReference type="ARBA" id="ARBA00023180"/>
    </source>
</evidence>
<feature type="signal peptide" evidence="21">
    <location>
        <begin position="1"/>
        <end position="20"/>
    </location>
</feature>
<dbReference type="EMBL" id="PDCK01000044">
    <property type="protein sequence ID" value="PRQ27755.1"/>
    <property type="molecule type" value="Genomic_DNA"/>
</dbReference>
<dbReference type="PROSITE" id="PS50011">
    <property type="entry name" value="PROTEIN_KINASE_DOM"/>
    <property type="match status" value="1"/>
</dbReference>
<evidence type="ECO:0000256" key="16">
    <source>
        <dbReference type="ARBA" id="ARBA00048679"/>
    </source>
</evidence>
<evidence type="ECO:0000256" key="19">
    <source>
        <dbReference type="PROSITE-ProRule" id="PRU10141"/>
    </source>
</evidence>
<evidence type="ECO:0000256" key="3">
    <source>
        <dbReference type="ARBA" id="ARBA00022536"/>
    </source>
</evidence>
<evidence type="ECO:0000256" key="15">
    <source>
        <dbReference type="ARBA" id="ARBA00047899"/>
    </source>
</evidence>
<dbReference type="InterPro" id="IPR008271">
    <property type="entry name" value="Ser/Thr_kinase_AS"/>
</dbReference>
<dbReference type="OMA" id="WPDSTIL"/>
<keyword evidence="6 21" id="KW-0732">Signal</keyword>
<dbReference type="SUPFAM" id="SSF56112">
    <property type="entry name" value="Protein kinase-like (PK-like)"/>
    <property type="match status" value="1"/>
</dbReference>
<dbReference type="SMART" id="SM00220">
    <property type="entry name" value="S_TKc"/>
    <property type="match status" value="1"/>
</dbReference>
<comment type="caution">
    <text evidence="25">The sequence shown here is derived from an EMBL/GenBank/DDBJ whole genome shotgun (WGS) entry which is preliminary data.</text>
</comment>
<evidence type="ECO:0000256" key="1">
    <source>
        <dbReference type="ARBA" id="ARBA00004479"/>
    </source>
</evidence>
<keyword evidence="13" id="KW-0675">Receptor</keyword>
<gene>
    <name evidence="25" type="ORF">RchiOBHm_Chr6g0308661</name>
</gene>
<dbReference type="InterPro" id="IPR000719">
    <property type="entry name" value="Prot_kinase_dom"/>
</dbReference>
<dbReference type="GO" id="GO:0106310">
    <property type="term" value="F:protein serine kinase activity"/>
    <property type="evidence" value="ECO:0007669"/>
    <property type="project" value="RHEA"/>
</dbReference>
<evidence type="ECO:0000256" key="18">
    <source>
        <dbReference type="PROSITE-ProRule" id="PRU00076"/>
    </source>
</evidence>
<evidence type="ECO:0000313" key="25">
    <source>
        <dbReference type="EMBL" id="PRQ27755.1"/>
    </source>
</evidence>
<evidence type="ECO:0000259" key="24">
    <source>
        <dbReference type="PROSITE" id="PS50927"/>
    </source>
</evidence>
<feature type="domain" description="Protein kinase" evidence="22">
    <location>
        <begin position="493"/>
        <end position="771"/>
    </location>
</feature>
<dbReference type="Gene3D" id="2.90.10.10">
    <property type="entry name" value="Bulb-type lectin domain"/>
    <property type="match status" value="1"/>
</dbReference>
<dbReference type="GO" id="GO:0016020">
    <property type="term" value="C:membrane"/>
    <property type="evidence" value="ECO:0007669"/>
    <property type="project" value="UniProtKB-SubCell"/>
</dbReference>
<dbReference type="CDD" id="cd00053">
    <property type="entry name" value="EGF"/>
    <property type="match status" value="1"/>
</dbReference>
<evidence type="ECO:0000256" key="4">
    <source>
        <dbReference type="ARBA" id="ARBA00022679"/>
    </source>
</evidence>
<dbReference type="PROSITE" id="PS50026">
    <property type="entry name" value="EGF_3"/>
    <property type="match status" value="1"/>
</dbReference>
<dbReference type="PROSITE" id="PS00107">
    <property type="entry name" value="PROTEIN_KINASE_ATP"/>
    <property type="match status" value="1"/>
</dbReference>
<comment type="caution">
    <text evidence="18">Lacks conserved residue(s) required for the propagation of feature annotation.</text>
</comment>
<feature type="domain" description="EGF-like" evidence="23">
    <location>
        <begin position="288"/>
        <end position="326"/>
    </location>
</feature>
<proteinExistence type="inferred from homology"/>
<evidence type="ECO:0000256" key="12">
    <source>
        <dbReference type="ARBA" id="ARBA00023157"/>
    </source>
</evidence>
<dbReference type="CDD" id="cd14066">
    <property type="entry name" value="STKc_IRAK"/>
    <property type="match status" value="1"/>
</dbReference>
<dbReference type="PROSITE" id="PS00108">
    <property type="entry name" value="PROTEIN_KINASE_ST"/>
    <property type="match status" value="1"/>
</dbReference>
<dbReference type="FunFam" id="1.10.510.10:FF:000302">
    <property type="entry name" value="Serine/threonine-protein kinase"/>
    <property type="match status" value="1"/>
</dbReference>
<evidence type="ECO:0000256" key="8">
    <source>
        <dbReference type="ARBA" id="ARBA00022777"/>
    </source>
</evidence>
<sequence length="776" mass="87248">MDPLFLILLLSLAITSPTSSSTSDSLSEGSSLSVEKPEDVLISPAGVFTAGFHQVGNNSYCIAIWFNEPSSSSSPDSYQNRTVVWMANRDQPVNGKRSMLSLLKTGNLILTDAAQSHVWTTTTTSISPARLSLHDSGNLVLLNLKTKVVLWQSFDSPTDTLLPLQPFTRTAILVSSRSQSNFSSGFYKLFFDNDNLLRLLFDGPEISSVYWPNPAYVSWDNERSTYNSSRTAVLDSLGSFASSDNLTFLAADYGAKLQRRLTIDFDGNVRLYSRKMPGESWVVSWQAFSDPCVIHGICGANSICSYDPSSGRKCSCLSGYQMENHTDWSSGCQPEFQFSYGEGESRFLQLAQVEFYGYDYNEYQNYSYGDCEKRCLLRSGHRWNTQGYFYLRLPKAHLFSNTDIKPLTNLGFSCTEKVVDLGREYVKDRVSKPEKFLLWFAYGVGGVEIICIILVWGLLSSTFSKSNEDIHGYLLTATGFKRFGYAELKTATRGFSEEIGRGAGGVVYKGILADQRVAAIKLLGEANQAEAEFLAEASTIEKVNHMNLIEMWGYCSEGKHRLLVYEYMEHGSLAQKLASHELDWENRFEIAVGTAKGLAYLHEECLEWVLHCDVKPQNILLDSNFQPKVADFGLSKILNRDELRNSSFSRIRGTRGYIAPEWVYNLPITSKVDVYSYGVVVLEMVTGKNPTMDVEITDGEQRRLIMWVREKLNGTEIASRIGEIIDPSFEGNYDVEKMEILLTVALHCVEEDKDSRPTMSQVVEMLQHHGKESQWQ</sequence>
<name>A0A2P6Q0Q4_ROSCH</name>
<organism evidence="25 26">
    <name type="scientific">Rosa chinensis</name>
    <name type="common">China rose</name>
    <dbReference type="NCBI Taxonomy" id="74649"/>
    <lineage>
        <taxon>Eukaryota</taxon>
        <taxon>Viridiplantae</taxon>
        <taxon>Streptophyta</taxon>
        <taxon>Embryophyta</taxon>
        <taxon>Tracheophyta</taxon>
        <taxon>Spermatophyta</taxon>
        <taxon>Magnoliopsida</taxon>
        <taxon>eudicotyledons</taxon>
        <taxon>Gunneridae</taxon>
        <taxon>Pentapetalae</taxon>
        <taxon>rosids</taxon>
        <taxon>fabids</taxon>
        <taxon>Rosales</taxon>
        <taxon>Rosaceae</taxon>
        <taxon>Rosoideae</taxon>
        <taxon>Rosoideae incertae sedis</taxon>
        <taxon>Rosa</taxon>
    </lineage>
</organism>
<dbReference type="InterPro" id="IPR036426">
    <property type="entry name" value="Bulb-type_lectin_dom_sf"/>
</dbReference>
<comment type="catalytic activity">
    <reaction evidence="15 17">
        <text>L-threonyl-[protein] + ATP = O-phospho-L-threonyl-[protein] + ADP + H(+)</text>
        <dbReference type="Rhea" id="RHEA:46608"/>
        <dbReference type="Rhea" id="RHEA-COMP:11060"/>
        <dbReference type="Rhea" id="RHEA-COMP:11605"/>
        <dbReference type="ChEBI" id="CHEBI:15378"/>
        <dbReference type="ChEBI" id="CHEBI:30013"/>
        <dbReference type="ChEBI" id="CHEBI:30616"/>
        <dbReference type="ChEBI" id="CHEBI:61977"/>
        <dbReference type="ChEBI" id="CHEBI:456216"/>
        <dbReference type="EC" id="2.7.11.1"/>
    </reaction>
</comment>
<dbReference type="AlphaFoldDB" id="A0A2P6Q0Q4"/>
<evidence type="ECO:0000256" key="9">
    <source>
        <dbReference type="ARBA" id="ARBA00022840"/>
    </source>
</evidence>
<keyword evidence="3 18" id="KW-0245">EGF-like domain</keyword>
<feature type="transmembrane region" description="Helical" evidence="20">
    <location>
        <begin position="436"/>
        <end position="459"/>
    </location>
</feature>
<keyword evidence="14" id="KW-0325">Glycoprotein</keyword>
<keyword evidence="2 17" id="KW-0723">Serine/threonine-protein kinase</keyword>
<evidence type="ECO:0000256" key="20">
    <source>
        <dbReference type="SAM" id="Phobius"/>
    </source>
</evidence>
<evidence type="ECO:0000256" key="10">
    <source>
        <dbReference type="ARBA" id="ARBA00022989"/>
    </source>
</evidence>
<dbReference type="InterPro" id="IPR024171">
    <property type="entry name" value="SRK-like_kinase"/>
</dbReference>
<comment type="subcellular location">
    <subcellularLocation>
        <location evidence="1">Membrane</location>
        <topology evidence="1">Single-pass type I membrane protein</topology>
    </subcellularLocation>
</comment>
<feature type="chain" id="PRO_5015140324" description="Receptor-like serine/threonine-protein kinase" evidence="21">
    <location>
        <begin position="21"/>
        <end position="776"/>
    </location>
</feature>
<comment type="catalytic activity">
    <reaction evidence="16 17">
        <text>L-seryl-[protein] + ATP = O-phospho-L-seryl-[protein] + ADP + H(+)</text>
        <dbReference type="Rhea" id="RHEA:17989"/>
        <dbReference type="Rhea" id="RHEA-COMP:9863"/>
        <dbReference type="Rhea" id="RHEA-COMP:11604"/>
        <dbReference type="ChEBI" id="CHEBI:15378"/>
        <dbReference type="ChEBI" id="CHEBI:29999"/>
        <dbReference type="ChEBI" id="CHEBI:30616"/>
        <dbReference type="ChEBI" id="CHEBI:83421"/>
        <dbReference type="ChEBI" id="CHEBI:456216"/>
        <dbReference type="EC" id="2.7.11.1"/>
    </reaction>
</comment>
<dbReference type="InterPro" id="IPR017441">
    <property type="entry name" value="Protein_kinase_ATP_BS"/>
</dbReference>
<dbReference type="CDD" id="cd00028">
    <property type="entry name" value="B_lectin"/>
    <property type="match status" value="1"/>
</dbReference>
<keyword evidence="10 20" id="KW-1133">Transmembrane helix</keyword>
<dbReference type="GO" id="GO:0004674">
    <property type="term" value="F:protein serine/threonine kinase activity"/>
    <property type="evidence" value="ECO:0007669"/>
    <property type="project" value="UniProtKB-KW"/>
</dbReference>
<dbReference type="Proteomes" id="UP000238479">
    <property type="component" value="Chromosome 6"/>
</dbReference>
<evidence type="ECO:0000256" key="6">
    <source>
        <dbReference type="ARBA" id="ARBA00022729"/>
    </source>
</evidence>
<dbReference type="InterPro" id="IPR011009">
    <property type="entry name" value="Kinase-like_dom_sf"/>
</dbReference>
<dbReference type="Gramene" id="PRQ27755">
    <property type="protein sequence ID" value="PRQ27755"/>
    <property type="gene ID" value="RchiOBHm_Chr6g0308661"/>
</dbReference>
<dbReference type="SUPFAM" id="SSF51110">
    <property type="entry name" value="alpha-D-mannose-specific plant lectins"/>
    <property type="match status" value="1"/>
</dbReference>
<dbReference type="SMART" id="SM00108">
    <property type="entry name" value="B_lectin"/>
    <property type="match status" value="1"/>
</dbReference>
<feature type="binding site" evidence="19">
    <location>
        <position position="521"/>
    </location>
    <ligand>
        <name>ATP</name>
        <dbReference type="ChEBI" id="CHEBI:30616"/>
    </ligand>
</feature>